<evidence type="ECO:0000256" key="1">
    <source>
        <dbReference type="SAM" id="MobiDB-lite"/>
    </source>
</evidence>
<feature type="region of interest" description="Disordered" evidence="1">
    <location>
        <begin position="37"/>
        <end position="65"/>
    </location>
</feature>
<dbReference type="Proteomes" id="UP001596408">
    <property type="component" value="Unassembled WGS sequence"/>
</dbReference>
<evidence type="ECO:0000313" key="3">
    <source>
        <dbReference type="Proteomes" id="UP001596408"/>
    </source>
</evidence>
<name>A0ABD5TWR2_9EURY</name>
<dbReference type="PROSITE" id="PS51318">
    <property type="entry name" value="TAT"/>
    <property type="match status" value="1"/>
</dbReference>
<feature type="compositionally biased region" description="Low complexity" evidence="1">
    <location>
        <begin position="45"/>
        <end position="58"/>
    </location>
</feature>
<gene>
    <name evidence="2" type="ORF">ACFQEV_08220</name>
</gene>
<dbReference type="RefSeq" id="WP_379694708.1">
    <property type="nucleotide sequence ID" value="NZ_JBHSXH010000011.1"/>
</dbReference>
<accession>A0ABD5TWR2</accession>
<evidence type="ECO:0000313" key="2">
    <source>
        <dbReference type="EMBL" id="MFC6824975.1"/>
    </source>
</evidence>
<keyword evidence="3" id="KW-1185">Reference proteome</keyword>
<dbReference type="EMBL" id="JBHSXH010000011">
    <property type="protein sequence ID" value="MFC6824975.1"/>
    <property type="molecule type" value="Genomic_DNA"/>
</dbReference>
<reference evidence="2 3" key="1">
    <citation type="journal article" date="2019" name="Int. J. Syst. Evol. Microbiol.">
        <title>The Global Catalogue of Microorganisms (GCM) 10K type strain sequencing project: providing services to taxonomists for standard genome sequencing and annotation.</title>
        <authorList>
            <consortium name="The Broad Institute Genomics Platform"/>
            <consortium name="The Broad Institute Genome Sequencing Center for Infectious Disease"/>
            <person name="Wu L."/>
            <person name="Ma J."/>
        </authorList>
    </citation>
    <scope>NUCLEOTIDE SEQUENCE [LARGE SCALE GENOMIC DNA]</scope>
    <source>
        <strain evidence="2 3">YIM 94188</strain>
    </source>
</reference>
<dbReference type="InterPro" id="IPR006311">
    <property type="entry name" value="TAT_signal"/>
</dbReference>
<comment type="caution">
    <text evidence="2">The sequence shown here is derived from an EMBL/GenBank/DDBJ whole genome shotgun (WGS) entry which is preliminary data.</text>
</comment>
<sequence length="290" mass="32066">MSGHIYLPMEENSHRESRRDFMKKSALTSGALAVGLTGSATAQETGTTNGTGTTTGTSGDVGDGGKALMFNDEFRPGAQFRVVSPVLEQNPDVEGVEQGDIWSEYNTRRIQYLNTNEEVYFFPAHDAEIQEGTVYELQTNFSLFADETNDEGVISVSFEPVSEDDVLISEDDGQLDPNEDFEIVDGGGKALVRAGNFYPGSLVQITSDVLEWTPRQQVQGSDIFSAYNTRHAEYLNTNDEFPIYTAHDGEFEPDAVYVMRNEFDVTDPEGALLTVDLDRVNQDDLDDGFF</sequence>
<organism evidence="2 3">
    <name type="scientific">Halopelagius fulvigenes</name>
    <dbReference type="NCBI Taxonomy" id="1198324"/>
    <lineage>
        <taxon>Archaea</taxon>
        <taxon>Methanobacteriati</taxon>
        <taxon>Methanobacteriota</taxon>
        <taxon>Stenosarchaea group</taxon>
        <taxon>Halobacteria</taxon>
        <taxon>Halobacteriales</taxon>
        <taxon>Haloferacaceae</taxon>
    </lineage>
</organism>
<protein>
    <submittedName>
        <fullName evidence="2">Twin-arginine translocation signal domain-containing protein</fullName>
    </submittedName>
</protein>
<dbReference type="NCBIfam" id="TIGR01409">
    <property type="entry name" value="TAT_signal_seq"/>
    <property type="match status" value="1"/>
</dbReference>
<proteinExistence type="predicted"/>
<dbReference type="InterPro" id="IPR019546">
    <property type="entry name" value="TAT_signal_bac_arc"/>
</dbReference>
<dbReference type="AlphaFoldDB" id="A0ABD5TWR2"/>